<dbReference type="InterPro" id="IPR055170">
    <property type="entry name" value="GFO_IDH_MocA-like_dom"/>
</dbReference>
<evidence type="ECO:0000259" key="3">
    <source>
        <dbReference type="Pfam" id="PF22725"/>
    </source>
</evidence>
<dbReference type="GO" id="GO:0016491">
    <property type="term" value="F:oxidoreductase activity"/>
    <property type="evidence" value="ECO:0007669"/>
    <property type="project" value="UniProtKB-KW"/>
</dbReference>
<organism evidence="4 5">
    <name type="scientific">Edaphobacter acidisoli</name>
    <dbReference type="NCBI Taxonomy" id="2040573"/>
    <lineage>
        <taxon>Bacteria</taxon>
        <taxon>Pseudomonadati</taxon>
        <taxon>Acidobacteriota</taxon>
        <taxon>Terriglobia</taxon>
        <taxon>Terriglobales</taxon>
        <taxon>Acidobacteriaceae</taxon>
        <taxon>Edaphobacter</taxon>
    </lineage>
</organism>
<keyword evidence="1" id="KW-0560">Oxidoreductase</keyword>
<proteinExistence type="predicted"/>
<evidence type="ECO:0000259" key="2">
    <source>
        <dbReference type="Pfam" id="PF01408"/>
    </source>
</evidence>
<feature type="domain" description="Gfo/Idh/MocA-like oxidoreductase N-terminal" evidence="2">
    <location>
        <begin position="6"/>
        <end position="122"/>
    </location>
</feature>
<evidence type="ECO:0000313" key="4">
    <source>
        <dbReference type="EMBL" id="GGA69801.1"/>
    </source>
</evidence>
<dbReference type="RefSeq" id="WP_188759294.1">
    <property type="nucleotide sequence ID" value="NZ_BMJB01000001.1"/>
</dbReference>
<dbReference type="EMBL" id="BMJB01000001">
    <property type="protein sequence ID" value="GGA69801.1"/>
    <property type="molecule type" value="Genomic_DNA"/>
</dbReference>
<sequence length="334" mass="36391">MSHSQVRFAILGFGHHAIRRLLPAFRRAEHSTLTGLWRRDQAAAAKNAAEHNIPHNFSTREELCASPDVDVVFITSPDAMHKDDLLLAAAHGKAVLCEKPLAMNAAEAAAMAAAAKKAGILYGSGQNFRYNHTLDWMREQIAAGRIGHPQLAHAQYCYPAQQAPRRWIADPTLACGGPIADVGVHCIDALRYVLGEEVTSITTLAYKDQPTDLVEATATLQMEMTNNILANVTASARAPYRTLVEVVGSEGALTAESGLTVDRPVDVVLRRAGEVIETKTLNNDDGYVRMLDSFSRAFRAQETYRASGEDGVLNMRALDAAYKSWHSGAREKVS</sequence>
<dbReference type="Gene3D" id="3.30.360.10">
    <property type="entry name" value="Dihydrodipicolinate Reductase, domain 2"/>
    <property type="match status" value="1"/>
</dbReference>
<feature type="domain" description="GFO/IDH/MocA-like oxidoreductase" evidence="3">
    <location>
        <begin position="137"/>
        <end position="253"/>
    </location>
</feature>
<dbReference type="InterPro" id="IPR036291">
    <property type="entry name" value="NAD(P)-bd_dom_sf"/>
</dbReference>
<dbReference type="InterPro" id="IPR000683">
    <property type="entry name" value="Gfo/Idh/MocA-like_OxRdtase_N"/>
</dbReference>
<dbReference type="Gene3D" id="3.40.50.720">
    <property type="entry name" value="NAD(P)-binding Rossmann-like Domain"/>
    <property type="match status" value="1"/>
</dbReference>
<dbReference type="PANTHER" id="PTHR43818:SF11">
    <property type="entry name" value="BCDNA.GH03377"/>
    <property type="match status" value="1"/>
</dbReference>
<dbReference type="SUPFAM" id="SSF51735">
    <property type="entry name" value="NAD(P)-binding Rossmann-fold domains"/>
    <property type="match status" value="1"/>
</dbReference>
<dbReference type="GO" id="GO:0000166">
    <property type="term" value="F:nucleotide binding"/>
    <property type="evidence" value="ECO:0007669"/>
    <property type="project" value="InterPro"/>
</dbReference>
<accession>A0A916RTK7</accession>
<dbReference type="SUPFAM" id="SSF55347">
    <property type="entry name" value="Glyceraldehyde-3-phosphate dehydrogenase-like, C-terminal domain"/>
    <property type="match status" value="1"/>
</dbReference>
<comment type="caution">
    <text evidence="4">The sequence shown here is derived from an EMBL/GenBank/DDBJ whole genome shotgun (WGS) entry which is preliminary data.</text>
</comment>
<reference evidence="4" key="1">
    <citation type="journal article" date="2014" name="Int. J. Syst. Evol. Microbiol.">
        <title>Complete genome sequence of Corynebacterium casei LMG S-19264T (=DSM 44701T), isolated from a smear-ripened cheese.</title>
        <authorList>
            <consortium name="US DOE Joint Genome Institute (JGI-PGF)"/>
            <person name="Walter F."/>
            <person name="Albersmeier A."/>
            <person name="Kalinowski J."/>
            <person name="Ruckert C."/>
        </authorList>
    </citation>
    <scope>NUCLEOTIDE SEQUENCE</scope>
    <source>
        <strain evidence="4">CGMCC 1.15447</strain>
    </source>
</reference>
<dbReference type="AlphaFoldDB" id="A0A916RTK7"/>
<keyword evidence="5" id="KW-1185">Reference proteome</keyword>
<dbReference type="Pfam" id="PF22725">
    <property type="entry name" value="GFO_IDH_MocA_C3"/>
    <property type="match status" value="1"/>
</dbReference>
<reference evidence="4" key="2">
    <citation type="submission" date="2020-09" db="EMBL/GenBank/DDBJ databases">
        <authorList>
            <person name="Sun Q."/>
            <person name="Zhou Y."/>
        </authorList>
    </citation>
    <scope>NUCLEOTIDE SEQUENCE</scope>
    <source>
        <strain evidence="4">CGMCC 1.15447</strain>
    </source>
</reference>
<dbReference type="Pfam" id="PF01408">
    <property type="entry name" value="GFO_IDH_MocA"/>
    <property type="match status" value="1"/>
</dbReference>
<evidence type="ECO:0000256" key="1">
    <source>
        <dbReference type="ARBA" id="ARBA00023002"/>
    </source>
</evidence>
<dbReference type="Proteomes" id="UP000648801">
    <property type="component" value="Unassembled WGS sequence"/>
</dbReference>
<name>A0A916RTK7_9BACT</name>
<dbReference type="PANTHER" id="PTHR43818">
    <property type="entry name" value="BCDNA.GH03377"/>
    <property type="match status" value="1"/>
</dbReference>
<protein>
    <submittedName>
        <fullName evidence="4">Glucose-fructose oxidoreductase</fullName>
    </submittedName>
</protein>
<evidence type="ECO:0000313" key="5">
    <source>
        <dbReference type="Proteomes" id="UP000648801"/>
    </source>
</evidence>
<dbReference type="InterPro" id="IPR050463">
    <property type="entry name" value="Gfo/Idh/MocA_oxidrdct_glycsds"/>
</dbReference>
<gene>
    <name evidence="4" type="ORF">GCM10011507_21680</name>
</gene>